<name>A0A3E0WI42_9GAMM</name>
<evidence type="ECO:0000313" key="2">
    <source>
        <dbReference type="Proteomes" id="UP000256763"/>
    </source>
</evidence>
<evidence type="ECO:0000313" key="1">
    <source>
        <dbReference type="EMBL" id="RFA32119.1"/>
    </source>
</evidence>
<gene>
    <name evidence="1" type="ORF">CAL65_20520</name>
</gene>
<organism evidence="1 2">
    <name type="scientific">Alkalilimnicola ehrlichii</name>
    <dbReference type="NCBI Taxonomy" id="351052"/>
    <lineage>
        <taxon>Bacteria</taxon>
        <taxon>Pseudomonadati</taxon>
        <taxon>Pseudomonadota</taxon>
        <taxon>Gammaproteobacteria</taxon>
        <taxon>Chromatiales</taxon>
        <taxon>Ectothiorhodospiraceae</taxon>
        <taxon>Alkalilimnicola</taxon>
    </lineage>
</organism>
<dbReference type="AlphaFoldDB" id="A0A3E0WI42"/>
<dbReference type="EMBL" id="NFZW01000034">
    <property type="protein sequence ID" value="RFA32119.1"/>
    <property type="molecule type" value="Genomic_DNA"/>
</dbReference>
<accession>A0A3E0WI42</accession>
<dbReference type="RefSeq" id="WP_116348512.1">
    <property type="nucleotide sequence ID" value="NZ_NFZW01000034.1"/>
</dbReference>
<keyword evidence="2" id="KW-1185">Reference proteome</keyword>
<protein>
    <submittedName>
        <fullName evidence="1">Uncharacterized protein</fullName>
    </submittedName>
</protein>
<comment type="caution">
    <text evidence="1">The sequence shown here is derived from an EMBL/GenBank/DDBJ whole genome shotgun (WGS) entry which is preliminary data.</text>
</comment>
<reference evidence="2" key="1">
    <citation type="submission" date="2017-05" db="EMBL/GenBank/DDBJ databases">
        <authorList>
            <person name="Sharma S."/>
            <person name="Sidhu C."/>
            <person name="Pinnaka A.K."/>
        </authorList>
    </citation>
    <scope>NUCLEOTIDE SEQUENCE [LARGE SCALE GENOMIC DNA]</scope>
    <source>
        <strain evidence="2">AK93</strain>
    </source>
</reference>
<dbReference type="Proteomes" id="UP000256763">
    <property type="component" value="Unassembled WGS sequence"/>
</dbReference>
<sequence>MGAFFQRSGQARRLQTAATPALTVEGELEDWGDDVDLSQKVDRLYEFMPRMSAGIMGKMQLIEERIRALSEDLKRRG</sequence>
<proteinExistence type="predicted"/>